<comment type="caution">
    <text evidence="4">The sequence shown here is derived from an EMBL/GenBank/DDBJ whole genome shotgun (WGS) entry which is preliminary data.</text>
</comment>
<dbReference type="Proteomes" id="UP000078397">
    <property type="component" value="Unassembled WGS sequence"/>
</dbReference>
<dbReference type="InterPro" id="IPR000953">
    <property type="entry name" value="Chromo/chromo_shadow_dom"/>
</dbReference>
<dbReference type="PROSITE" id="PS50013">
    <property type="entry name" value="CHROMO_2"/>
    <property type="match status" value="1"/>
</dbReference>
<comment type="subunit">
    <text evidence="1">Component of the NuA4 histone acetyltransferase complex.</text>
</comment>
<dbReference type="SUPFAM" id="SSF54160">
    <property type="entry name" value="Chromo domain-like"/>
    <property type="match status" value="1"/>
</dbReference>
<dbReference type="SMART" id="SM00298">
    <property type="entry name" value="CHROMO"/>
    <property type="match status" value="2"/>
</dbReference>
<feature type="compositionally biased region" description="Polar residues" evidence="2">
    <location>
        <begin position="120"/>
        <end position="145"/>
    </location>
</feature>
<evidence type="ECO:0000313" key="4">
    <source>
        <dbReference type="EMBL" id="OAQ58009.1"/>
    </source>
</evidence>
<dbReference type="KEGG" id="pchm:VFPPC_14957"/>
<dbReference type="Gene3D" id="2.40.50.40">
    <property type="match status" value="2"/>
</dbReference>
<evidence type="ECO:0000256" key="2">
    <source>
        <dbReference type="SAM" id="MobiDB-lite"/>
    </source>
</evidence>
<feature type="compositionally biased region" description="Polar residues" evidence="2">
    <location>
        <begin position="235"/>
        <end position="246"/>
    </location>
</feature>
<evidence type="ECO:0000259" key="3">
    <source>
        <dbReference type="PROSITE" id="PS50013"/>
    </source>
</evidence>
<dbReference type="EMBL" id="LSBJ02000002">
    <property type="protein sequence ID" value="OAQ58009.1"/>
    <property type="molecule type" value="Genomic_DNA"/>
</dbReference>
<dbReference type="RefSeq" id="XP_018136237.1">
    <property type="nucleotide sequence ID" value="XM_018292722.1"/>
</dbReference>
<feature type="domain" description="Chromo" evidence="3">
    <location>
        <begin position="339"/>
        <end position="402"/>
    </location>
</feature>
<feature type="region of interest" description="Disordered" evidence="2">
    <location>
        <begin position="120"/>
        <end position="146"/>
    </location>
</feature>
<organism evidence="4 5">
    <name type="scientific">Pochonia chlamydosporia 170</name>
    <dbReference type="NCBI Taxonomy" id="1380566"/>
    <lineage>
        <taxon>Eukaryota</taxon>
        <taxon>Fungi</taxon>
        <taxon>Dikarya</taxon>
        <taxon>Ascomycota</taxon>
        <taxon>Pezizomycotina</taxon>
        <taxon>Sordariomycetes</taxon>
        <taxon>Hypocreomycetidae</taxon>
        <taxon>Hypocreales</taxon>
        <taxon>Clavicipitaceae</taxon>
        <taxon>Pochonia</taxon>
    </lineage>
</organism>
<dbReference type="STRING" id="1380566.A0A179EYM9"/>
<dbReference type="InterPro" id="IPR016197">
    <property type="entry name" value="Chromo-like_dom_sf"/>
</dbReference>
<dbReference type="OrthoDB" id="4357582at2759"/>
<accession>A0A179EYM9</accession>
<feature type="region of interest" description="Disordered" evidence="2">
    <location>
        <begin position="209"/>
        <end position="253"/>
    </location>
</feature>
<reference evidence="4 5" key="1">
    <citation type="journal article" date="2016" name="PLoS Pathog.">
        <title>Biosynthesis of antibiotic leucinostatins in bio-control fungus Purpureocillium lilacinum and their inhibition on phytophthora revealed by genome mining.</title>
        <authorList>
            <person name="Wang G."/>
            <person name="Liu Z."/>
            <person name="Lin R."/>
            <person name="Li E."/>
            <person name="Mao Z."/>
            <person name="Ling J."/>
            <person name="Yang Y."/>
            <person name="Yin W.B."/>
            <person name="Xie B."/>
        </authorList>
    </citation>
    <scope>NUCLEOTIDE SEQUENCE [LARGE SCALE GENOMIC DNA]</scope>
    <source>
        <strain evidence="4">170</strain>
    </source>
</reference>
<proteinExistence type="predicted"/>
<evidence type="ECO:0000313" key="5">
    <source>
        <dbReference type="Proteomes" id="UP000078397"/>
    </source>
</evidence>
<keyword evidence="5" id="KW-1185">Reference proteome</keyword>
<evidence type="ECO:0000256" key="1">
    <source>
        <dbReference type="ARBA" id="ARBA00011353"/>
    </source>
</evidence>
<sequence length="453" mass="49965">MAARSVQVRHLPDRLGALDDVISISSDCDSDDSLPSISAIVASMSIPRPVRTESISEHSQVMLSGMATASSRQGSSKNEVFACDNREISGLNSPIEAAFPSSDHFGHPAKTSKTTEFINDSNELTSSTRDQHTSSMSFSSCSPRQETPVEFISGRSLFVQQANSLHQTAPASTTCHPRSHIPSMMSSNQSIPVHGGDTNFGEVIRSTHTKVSKAEHTTRALAQGNPAGGDEQESVHQTSPFSTSPGLLSGQRRWESRQTTINLDNTTSRLEATGDNLQNQLHSHRTPGSGYYLRPSLVKRQYGGERLSAMLPGKRRKPEGCASPGQRNVRQKTGLKQHAETEAGVCGVDCLLARWRKHIFLVKWYDDSNAIITTWEPRKNILDKRMLADFEAKWEGFNAGVDVLRTRRRGGRRQYLVHWHGRSSKEDTWLNGDLLSPQLIGRIEESGLDVCHI</sequence>
<name>A0A179EYM9_METCM</name>
<dbReference type="GeneID" id="28856716"/>
<dbReference type="AlphaFoldDB" id="A0A179EYM9"/>
<gene>
    <name evidence="4" type="ORF">VFPPC_14957</name>
</gene>
<dbReference type="GO" id="GO:0006338">
    <property type="term" value="P:chromatin remodeling"/>
    <property type="evidence" value="ECO:0007669"/>
    <property type="project" value="UniProtKB-ARBA"/>
</dbReference>
<protein>
    <submittedName>
        <fullName evidence="4">Chromo (CHRromatin organization MOdifier) domain-containing protein</fullName>
    </submittedName>
</protein>